<dbReference type="InterPro" id="IPR015943">
    <property type="entry name" value="WD40/YVTN_repeat-like_dom_sf"/>
</dbReference>
<evidence type="ECO:0000313" key="3">
    <source>
        <dbReference type="Proteomes" id="UP001172155"/>
    </source>
</evidence>
<sequence>MNHLTRSAADMDEMAHTLRRMNTGGTHVIHAMVTPEEAQARRGRPPPEMPASPPWAQDEALFRVPSYGTGKRSHSPMLARPASKPQLRKDSHTSERHPSHSGTATSGFSLYPAPSKPPTRALPPVPGAAKKAQRDGSLASMGDDDGSSSRYSEPSHDHGLPLTPLSSHAPKLDEHPEHPGRVVPQRSVENFIPQRPALTKRPSNPLDVGAWKVLATKAEKGVKDPAVYFFDVSATAATLASKHGNKLVKVWSIGSGAVLSTIKISCYTTAQARSREYFVRSHAILSEPSSLIAIAAGFGDALEIWDWSRTKKLQTIEHADRWAAVRSNMHEAAWSSLVTYSGKHDTLHLHASTSLPKNPFRRARTIELRHAGLPVLPKYPELAFSSTSPILVLASGPRPPRVGHPPPERETILAVWEINDTAPAASRDSASTIVASEPYRIVAPWAHTELDTALPSGLATYGSIAVSLWIPASYRAVPASRGAPGFNLQPVAVRFRHVLVWDFSANSTHTFRIPNTGVACLSPDCRFVAYCDTRGTDGGARGALVILEATSGKQLWCWPDPEATAGEAGPRPGFEQMERLGRVTELSFAADGGFLYVGDLDGNIGVYEVREVVGGGRVSVWPA</sequence>
<accession>A0AA40F4S8</accession>
<feature type="compositionally biased region" description="Basic and acidic residues" evidence="1">
    <location>
        <begin position="87"/>
        <end position="98"/>
    </location>
</feature>
<protein>
    <recommendedName>
        <fullName evidence="4">WD40 repeat-like protein</fullName>
    </recommendedName>
</protein>
<dbReference type="Gene3D" id="2.130.10.10">
    <property type="entry name" value="YVTN repeat-like/Quinoprotein amine dehydrogenase"/>
    <property type="match status" value="1"/>
</dbReference>
<dbReference type="InterPro" id="IPR011044">
    <property type="entry name" value="Quino_amine_DH_bsu"/>
</dbReference>
<dbReference type="EMBL" id="JAUKUD010000002">
    <property type="protein sequence ID" value="KAK0751219.1"/>
    <property type="molecule type" value="Genomic_DNA"/>
</dbReference>
<dbReference type="Proteomes" id="UP001172155">
    <property type="component" value="Unassembled WGS sequence"/>
</dbReference>
<feature type="region of interest" description="Disordered" evidence="1">
    <location>
        <begin position="35"/>
        <end position="188"/>
    </location>
</feature>
<feature type="compositionally biased region" description="Pro residues" evidence="1">
    <location>
        <begin position="114"/>
        <end position="126"/>
    </location>
</feature>
<evidence type="ECO:0008006" key="4">
    <source>
        <dbReference type="Google" id="ProtNLM"/>
    </source>
</evidence>
<comment type="caution">
    <text evidence="2">The sequence shown here is derived from an EMBL/GenBank/DDBJ whole genome shotgun (WGS) entry which is preliminary data.</text>
</comment>
<name>A0AA40F4S8_9PEZI</name>
<reference evidence="2" key="1">
    <citation type="submission" date="2023-06" db="EMBL/GenBank/DDBJ databases">
        <title>Genome-scale phylogeny and comparative genomics of the fungal order Sordariales.</title>
        <authorList>
            <consortium name="Lawrence Berkeley National Laboratory"/>
            <person name="Hensen N."/>
            <person name="Bonometti L."/>
            <person name="Westerberg I."/>
            <person name="Brannstrom I.O."/>
            <person name="Guillou S."/>
            <person name="Cros-Aarteil S."/>
            <person name="Calhoun S."/>
            <person name="Haridas S."/>
            <person name="Kuo A."/>
            <person name="Mondo S."/>
            <person name="Pangilinan J."/>
            <person name="Riley R."/>
            <person name="LaButti K."/>
            <person name="Andreopoulos B."/>
            <person name="Lipzen A."/>
            <person name="Chen C."/>
            <person name="Yanf M."/>
            <person name="Daum C."/>
            <person name="Ng V."/>
            <person name="Clum A."/>
            <person name="Steindorff A."/>
            <person name="Ohm R."/>
            <person name="Martin F."/>
            <person name="Silar P."/>
            <person name="Natvig D."/>
            <person name="Lalanne C."/>
            <person name="Gautier V."/>
            <person name="Ament-velasquez S.L."/>
            <person name="Kruys A."/>
            <person name="Hutchinson M.I."/>
            <person name="Powell A.J."/>
            <person name="Barry K."/>
            <person name="Miller A.N."/>
            <person name="Grigoriev I.V."/>
            <person name="Debuchy R."/>
            <person name="Gladieux P."/>
            <person name="Thoren M.H."/>
            <person name="Johannesson H."/>
        </authorList>
    </citation>
    <scope>NUCLEOTIDE SEQUENCE</scope>
    <source>
        <strain evidence="2">SMH3187-1</strain>
    </source>
</reference>
<evidence type="ECO:0000313" key="2">
    <source>
        <dbReference type="EMBL" id="KAK0751219.1"/>
    </source>
</evidence>
<proteinExistence type="predicted"/>
<gene>
    <name evidence="2" type="ORF">B0T18DRAFT_65597</name>
</gene>
<evidence type="ECO:0000256" key="1">
    <source>
        <dbReference type="SAM" id="MobiDB-lite"/>
    </source>
</evidence>
<feature type="compositionally biased region" description="Basic and acidic residues" evidence="1">
    <location>
        <begin position="170"/>
        <end position="180"/>
    </location>
</feature>
<keyword evidence="3" id="KW-1185">Reference proteome</keyword>
<dbReference type="SUPFAM" id="SSF50969">
    <property type="entry name" value="YVTN repeat-like/Quinoprotein amine dehydrogenase"/>
    <property type="match status" value="1"/>
</dbReference>
<dbReference type="AlphaFoldDB" id="A0AA40F4S8"/>
<organism evidence="2 3">
    <name type="scientific">Schizothecium vesticola</name>
    <dbReference type="NCBI Taxonomy" id="314040"/>
    <lineage>
        <taxon>Eukaryota</taxon>
        <taxon>Fungi</taxon>
        <taxon>Dikarya</taxon>
        <taxon>Ascomycota</taxon>
        <taxon>Pezizomycotina</taxon>
        <taxon>Sordariomycetes</taxon>
        <taxon>Sordariomycetidae</taxon>
        <taxon>Sordariales</taxon>
        <taxon>Schizotheciaceae</taxon>
        <taxon>Schizothecium</taxon>
    </lineage>
</organism>